<dbReference type="Proteomes" id="UP001603857">
    <property type="component" value="Unassembled WGS sequence"/>
</dbReference>
<dbReference type="AlphaFoldDB" id="A0ABD1M295"/>
<keyword evidence="2" id="KW-0808">Transferase</keyword>
<evidence type="ECO:0000256" key="1">
    <source>
        <dbReference type="ARBA" id="ARBA00022603"/>
    </source>
</evidence>
<evidence type="ECO:0008006" key="10">
    <source>
        <dbReference type="Google" id="ProtNLM"/>
    </source>
</evidence>
<protein>
    <recommendedName>
        <fullName evidence="10">Isoliquiritigenin 2'-O-methyltransferase</fullName>
    </recommendedName>
</protein>
<evidence type="ECO:0000313" key="9">
    <source>
        <dbReference type="Proteomes" id="UP001603857"/>
    </source>
</evidence>
<dbReference type="EMBL" id="JBGMDY010000006">
    <property type="protein sequence ID" value="KAL2329914.1"/>
    <property type="molecule type" value="Genomic_DNA"/>
</dbReference>
<evidence type="ECO:0000256" key="2">
    <source>
        <dbReference type="ARBA" id="ARBA00022679"/>
    </source>
</evidence>
<evidence type="ECO:0000256" key="3">
    <source>
        <dbReference type="ARBA" id="ARBA00022691"/>
    </source>
</evidence>
<name>A0ABD1M295_9FABA</name>
<proteinExistence type="predicted"/>
<dbReference type="InterPro" id="IPR029063">
    <property type="entry name" value="SAM-dependent_MTases_sf"/>
</dbReference>
<evidence type="ECO:0000313" key="8">
    <source>
        <dbReference type="EMBL" id="KAL2329914.1"/>
    </source>
</evidence>
<dbReference type="Pfam" id="PF08100">
    <property type="entry name" value="Dimerisation"/>
    <property type="match status" value="1"/>
</dbReference>
<dbReference type="PIRSF" id="PIRSF005739">
    <property type="entry name" value="O-mtase"/>
    <property type="match status" value="1"/>
</dbReference>
<feature type="region of interest" description="Disordered" evidence="5">
    <location>
        <begin position="1"/>
        <end position="21"/>
    </location>
</feature>
<dbReference type="InterPro" id="IPR036390">
    <property type="entry name" value="WH_DNA-bd_sf"/>
</dbReference>
<reference evidence="8 9" key="1">
    <citation type="submission" date="2024-08" db="EMBL/GenBank/DDBJ databases">
        <title>Insights into the chromosomal genome structure of Flemingia macrophylla.</title>
        <authorList>
            <person name="Ding Y."/>
            <person name="Zhao Y."/>
            <person name="Bi W."/>
            <person name="Wu M."/>
            <person name="Zhao G."/>
            <person name="Gong Y."/>
            <person name="Li W."/>
            <person name="Zhang P."/>
        </authorList>
    </citation>
    <scope>NUCLEOTIDE SEQUENCE [LARGE SCALE GENOMIC DNA]</scope>
    <source>
        <strain evidence="8">DYQJB</strain>
        <tissue evidence="8">Leaf</tissue>
    </source>
</reference>
<feature type="active site" description="Proton acceptor" evidence="4">
    <location>
        <position position="288"/>
    </location>
</feature>
<feature type="domain" description="O-methyltransferase dimerisation" evidence="7">
    <location>
        <begin position="38"/>
        <end position="134"/>
    </location>
</feature>
<dbReference type="GO" id="GO:0008757">
    <property type="term" value="F:S-adenosylmethionine-dependent methyltransferase activity"/>
    <property type="evidence" value="ECO:0007669"/>
    <property type="project" value="UniProtKB-ARBA"/>
</dbReference>
<dbReference type="InterPro" id="IPR016461">
    <property type="entry name" value="COMT-like"/>
</dbReference>
<dbReference type="PANTHER" id="PTHR11746">
    <property type="entry name" value="O-METHYLTRANSFERASE"/>
    <property type="match status" value="1"/>
</dbReference>
<gene>
    <name evidence="8" type="ORF">Fmac_017495</name>
</gene>
<accession>A0ABD1M295</accession>
<dbReference type="SUPFAM" id="SSF46785">
    <property type="entry name" value="Winged helix' DNA-binding domain"/>
    <property type="match status" value="1"/>
</dbReference>
<dbReference type="Gene3D" id="3.40.50.150">
    <property type="entry name" value="Vaccinia Virus protein VP39"/>
    <property type="match status" value="1"/>
</dbReference>
<comment type="caution">
    <text evidence="8">The sequence shown here is derived from an EMBL/GenBank/DDBJ whole genome shotgun (WGS) entry which is preliminary data.</text>
</comment>
<dbReference type="InterPro" id="IPR012967">
    <property type="entry name" value="COMT_dimerisation"/>
</dbReference>
<evidence type="ECO:0000259" key="7">
    <source>
        <dbReference type="Pfam" id="PF08100"/>
    </source>
</evidence>
<feature type="domain" description="O-methyltransferase C-terminal" evidence="6">
    <location>
        <begin position="158"/>
        <end position="363"/>
    </location>
</feature>
<sequence length="382" mass="42705">MGSNSLEKENRVVESPTPEREQDKTVTALYAMVLGSNVVFPAALNAAIELKVFEIIAKEASPESGGFMSPLEIASKLPTHQQQLKQRYDELPHRLERLLRLLACYSLLSVSTRTNEDGSTERVYGVSATGKYFVYHENEGYLASFTSFLCHPALSRVWLNFKEAVIDPEIDLFKKVYGMSKFEYFGKNPEINYVFNKAMDDIGTTHMKRILEVYTGYEGISTLVDVGGGIGQCLKLIISKYPSIKGINFDLPHVIENAPPLPGVEHIGGNMFEGVPQGDAIILKAICHNWSDEKAIEILTNCHKALPPKGKVIVGDFILPEDPEPTNDYKVVSILDNIMFITPGGRERTEKQFENLGKRSGFSKFQVVSRAFSTMSVMEFYK</sequence>
<dbReference type="FunFam" id="3.40.50.150:FF:000596">
    <property type="entry name" value="Caffeic acid O-methyltransferase"/>
    <property type="match status" value="1"/>
</dbReference>
<evidence type="ECO:0000259" key="6">
    <source>
        <dbReference type="Pfam" id="PF00891"/>
    </source>
</evidence>
<dbReference type="InterPro" id="IPR036388">
    <property type="entry name" value="WH-like_DNA-bd_sf"/>
</dbReference>
<organism evidence="8 9">
    <name type="scientific">Flemingia macrophylla</name>
    <dbReference type="NCBI Taxonomy" id="520843"/>
    <lineage>
        <taxon>Eukaryota</taxon>
        <taxon>Viridiplantae</taxon>
        <taxon>Streptophyta</taxon>
        <taxon>Embryophyta</taxon>
        <taxon>Tracheophyta</taxon>
        <taxon>Spermatophyta</taxon>
        <taxon>Magnoliopsida</taxon>
        <taxon>eudicotyledons</taxon>
        <taxon>Gunneridae</taxon>
        <taxon>Pentapetalae</taxon>
        <taxon>rosids</taxon>
        <taxon>fabids</taxon>
        <taxon>Fabales</taxon>
        <taxon>Fabaceae</taxon>
        <taxon>Papilionoideae</taxon>
        <taxon>50 kb inversion clade</taxon>
        <taxon>NPAAA clade</taxon>
        <taxon>indigoferoid/millettioid clade</taxon>
        <taxon>Phaseoleae</taxon>
        <taxon>Flemingia</taxon>
    </lineage>
</organism>
<evidence type="ECO:0000256" key="5">
    <source>
        <dbReference type="SAM" id="MobiDB-lite"/>
    </source>
</evidence>
<evidence type="ECO:0000256" key="4">
    <source>
        <dbReference type="PIRSR" id="PIRSR005739-1"/>
    </source>
</evidence>
<dbReference type="Pfam" id="PF00891">
    <property type="entry name" value="Methyltransf_2"/>
    <property type="match status" value="1"/>
</dbReference>
<dbReference type="SUPFAM" id="SSF53335">
    <property type="entry name" value="S-adenosyl-L-methionine-dependent methyltransferases"/>
    <property type="match status" value="1"/>
</dbReference>
<dbReference type="PROSITE" id="PS51683">
    <property type="entry name" value="SAM_OMT_II"/>
    <property type="match status" value="1"/>
</dbReference>
<keyword evidence="3" id="KW-0949">S-adenosyl-L-methionine</keyword>
<keyword evidence="9" id="KW-1185">Reference proteome</keyword>
<dbReference type="GO" id="GO:0032259">
    <property type="term" value="P:methylation"/>
    <property type="evidence" value="ECO:0007669"/>
    <property type="project" value="UniProtKB-KW"/>
</dbReference>
<dbReference type="FunFam" id="1.10.10.10:FF:000357">
    <property type="entry name" value="Caffeic acid 3-O-methyltransferase"/>
    <property type="match status" value="1"/>
</dbReference>
<keyword evidence="1" id="KW-0489">Methyltransferase</keyword>
<dbReference type="Gene3D" id="1.10.10.10">
    <property type="entry name" value="Winged helix-like DNA-binding domain superfamily/Winged helix DNA-binding domain"/>
    <property type="match status" value="2"/>
</dbReference>
<dbReference type="InterPro" id="IPR001077">
    <property type="entry name" value="COMT_C"/>
</dbReference>